<evidence type="ECO:0000313" key="1">
    <source>
        <dbReference type="EMBL" id="KAJ5077875.1"/>
    </source>
</evidence>
<proteinExistence type="predicted"/>
<accession>A0A9Q0LSG8</accession>
<organism evidence="1 2">
    <name type="scientific">Anaeramoeba ignava</name>
    <name type="common">Anaerobic marine amoeba</name>
    <dbReference type="NCBI Taxonomy" id="1746090"/>
    <lineage>
        <taxon>Eukaryota</taxon>
        <taxon>Metamonada</taxon>
        <taxon>Anaeramoebidae</taxon>
        <taxon>Anaeramoeba</taxon>
    </lineage>
</organism>
<dbReference type="EMBL" id="JAPDFW010000056">
    <property type="protein sequence ID" value="KAJ5077875.1"/>
    <property type="molecule type" value="Genomic_DNA"/>
</dbReference>
<evidence type="ECO:0000313" key="2">
    <source>
        <dbReference type="Proteomes" id="UP001149090"/>
    </source>
</evidence>
<dbReference type="Proteomes" id="UP001149090">
    <property type="component" value="Unassembled WGS sequence"/>
</dbReference>
<sequence>MILSSKNLLNISSQDTTLFKSQLENNLQNIDINNLNRDSQNILNFLIDKKQQIFEFIKSNQIQNMMLNTIEIVTQQKIEPINETLKFIYSIGNIKRKEIYSVYWPTMESVYIDIETLKNFKNWIYCENYHLIETTKIKDGKCPICKEKLQKKKIDNPNQLKDLISYFISSELIDNPIFTVRKLNPISFRIIKLIIHLSLLPFSIFPNSEKRLNRFIIQNYQNENSKEEMKEILLKHIRNDFGMLSKLLELPFESVEIYYHLFLSKLSKELKGNQHRYREFKNFDNFKNKTTRDSFEEIICDLQERYHNKIMQKLRTNLFEESDLIKEIKIYSIEKPWIFYNFEEYNIFQHIKLITQKPKKEQNKSSINFFLQNWKELNILHYFPQFLSFTSIIFDKLLGNINQNNAKEKTIKKFLDEQTKDTEEKTNNMYQGFAKFWDLCWREMKHLTTNYSLVFSDFKDLLMNPTKSIDYLLPGNDNQHSFIKILINFGISLNNDMIKKLDDFMKLKEITQQNQKRKIEELTMSFPIVDYLIKTIPEIYDFENIYKDLNQKIFNEECFNQIERKFEMRLERLYKDLKPFKIEVSNFVYSDSDLEFRREIEEDFKFKEQGLNLRECNQMLDEIDKKSQTQNCKFLLDQIYKLLQKKYSEMLTNEYLETTIYNFAKEKFKNDLIDGIVDASPNFKTIPKLKNVPFLQKEIQERLIDPFENIPTIFKKKLLKMDGILSEAFSKINSSKLFNLFKVIIEHLKDKNQNQNQNNIPEFGNLKEYLIDFAIYKNQNQNHLAQQIRDYFPSNLQMENFIEVFKLLNNFIRSRNN</sequence>
<dbReference type="OrthoDB" id="2400221at2759"/>
<comment type="caution">
    <text evidence="1">The sequence shown here is derived from an EMBL/GenBank/DDBJ whole genome shotgun (WGS) entry which is preliminary data.</text>
</comment>
<keyword evidence="2" id="KW-1185">Reference proteome</keyword>
<reference evidence="1" key="1">
    <citation type="submission" date="2022-10" db="EMBL/GenBank/DDBJ databases">
        <title>Novel sulphate-reducing endosymbionts in the free-living metamonad Anaeramoeba.</title>
        <authorList>
            <person name="Jerlstrom-Hultqvist J."/>
            <person name="Cepicka I."/>
            <person name="Gallot-Lavallee L."/>
            <person name="Salas-Leiva D."/>
            <person name="Curtis B.A."/>
            <person name="Zahonova K."/>
            <person name="Pipaliya S."/>
            <person name="Dacks J."/>
            <person name="Roger A.J."/>
        </authorList>
    </citation>
    <scope>NUCLEOTIDE SEQUENCE</scope>
    <source>
        <strain evidence="1">BMAN</strain>
    </source>
</reference>
<gene>
    <name evidence="1" type="ORF">M0811_05565</name>
</gene>
<dbReference type="AlphaFoldDB" id="A0A9Q0LSG8"/>
<name>A0A9Q0LSG8_ANAIG</name>
<protein>
    <submittedName>
        <fullName evidence="1">Uncharacterized protein</fullName>
    </submittedName>
</protein>